<comment type="caution">
    <text evidence="1">The sequence shown here is derived from an EMBL/GenBank/DDBJ whole genome shotgun (WGS) entry which is preliminary data.</text>
</comment>
<organism evidence="1 2">
    <name type="scientific">Cerasicoccus arenae</name>
    <dbReference type="NCBI Taxonomy" id="424488"/>
    <lineage>
        <taxon>Bacteria</taxon>
        <taxon>Pseudomonadati</taxon>
        <taxon>Verrucomicrobiota</taxon>
        <taxon>Opitutia</taxon>
        <taxon>Puniceicoccales</taxon>
        <taxon>Cerasicoccaceae</taxon>
        <taxon>Cerasicoccus</taxon>
    </lineage>
</organism>
<reference evidence="1" key="1">
    <citation type="journal article" date="2014" name="Int. J. Syst. Evol. Microbiol.">
        <title>Complete genome sequence of Corynebacterium casei LMG S-19264T (=DSM 44701T), isolated from a smear-ripened cheese.</title>
        <authorList>
            <consortium name="US DOE Joint Genome Institute (JGI-PGF)"/>
            <person name="Walter F."/>
            <person name="Albersmeier A."/>
            <person name="Kalinowski J."/>
            <person name="Ruckert C."/>
        </authorList>
    </citation>
    <scope>NUCLEOTIDE SEQUENCE</scope>
    <source>
        <strain evidence="1">KCTC 12870</strain>
    </source>
</reference>
<evidence type="ECO:0008006" key="3">
    <source>
        <dbReference type="Google" id="ProtNLM"/>
    </source>
</evidence>
<protein>
    <recommendedName>
        <fullName evidence="3">DUF393 domain-containing protein</fullName>
    </recommendedName>
</protein>
<proteinExistence type="predicted"/>
<reference evidence="1" key="2">
    <citation type="submission" date="2020-09" db="EMBL/GenBank/DDBJ databases">
        <authorList>
            <person name="Sun Q."/>
            <person name="Kim S."/>
        </authorList>
    </citation>
    <scope>NUCLEOTIDE SEQUENCE</scope>
    <source>
        <strain evidence="1">KCTC 12870</strain>
    </source>
</reference>
<name>A0A8J3GDT6_9BACT</name>
<dbReference type="EMBL" id="BMXG01000003">
    <property type="protein sequence ID" value="GHB94079.1"/>
    <property type="molecule type" value="Genomic_DNA"/>
</dbReference>
<keyword evidence="2" id="KW-1185">Reference proteome</keyword>
<dbReference type="Proteomes" id="UP000642829">
    <property type="component" value="Unassembled WGS sequence"/>
</dbReference>
<accession>A0A8J3GDT6</accession>
<evidence type="ECO:0000313" key="2">
    <source>
        <dbReference type="Proteomes" id="UP000642829"/>
    </source>
</evidence>
<dbReference type="AlphaFoldDB" id="A0A8J3GDT6"/>
<sequence length="77" mass="8750">MPDYPEIPEADFAKAVQLVDVDGAIYPAAQAVFRALATQPKYAWLLRFYQGSQIFATISEWVYRRVANNRSLISKVI</sequence>
<gene>
    <name evidence="1" type="ORF">GCM10007047_07160</name>
</gene>
<evidence type="ECO:0000313" key="1">
    <source>
        <dbReference type="EMBL" id="GHB94079.1"/>
    </source>
</evidence>